<keyword evidence="4" id="KW-0804">Transcription</keyword>
<feature type="domain" description="HTH lysR-type" evidence="6">
    <location>
        <begin position="5"/>
        <end position="62"/>
    </location>
</feature>
<dbReference type="InterPro" id="IPR058163">
    <property type="entry name" value="LysR-type_TF_proteobact-type"/>
</dbReference>
<evidence type="ECO:0000259" key="6">
    <source>
        <dbReference type="PROSITE" id="PS50931"/>
    </source>
</evidence>
<name>A0ABX7F682_9RHOB</name>
<evidence type="ECO:0000256" key="4">
    <source>
        <dbReference type="ARBA" id="ARBA00023163"/>
    </source>
</evidence>
<dbReference type="InterPro" id="IPR036390">
    <property type="entry name" value="WH_DNA-bd_sf"/>
</dbReference>
<dbReference type="PRINTS" id="PR00039">
    <property type="entry name" value="HTHLYSR"/>
</dbReference>
<sequence>MVDLPPLNALRAFEAAGRHLNFRAAADELGVTQGAVAQQVRGLEDHVGMPLFERLPKGLAFTAAGRGYHARVAEAFATLREASAILQPQPAKVLISVAPTFAAKWLIPHLPDFTASHPDIDLRILATERLSSFHADGIDLAVRLGEPPFGAALDAHRLFRQEIVAVASAGIMAEQPSPLDMTALEALPKLHDTHDLWPSFLRLCGAKQSRGRDIRMSQTALAIDAAMAGQGVALVSRFLVAADLEAGRLVQAVPQVLRGPGDYFLLARRGAKRTEAAEEAFRWLVEAADPESAEGAHTVTSRQAAQDN</sequence>
<evidence type="ECO:0000313" key="7">
    <source>
        <dbReference type="EMBL" id="QRF66033.1"/>
    </source>
</evidence>
<dbReference type="Proteomes" id="UP000596387">
    <property type="component" value="Chromosome"/>
</dbReference>
<keyword evidence="2" id="KW-0805">Transcription regulation</keyword>
<dbReference type="PROSITE" id="PS50931">
    <property type="entry name" value="HTH_LYSR"/>
    <property type="match status" value="1"/>
</dbReference>
<dbReference type="SUPFAM" id="SSF53850">
    <property type="entry name" value="Periplasmic binding protein-like II"/>
    <property type="match status" value="1"/>
</dbReference>
<dbReference type="PANTHER" id="PTHR30537:SF26">
    <property type="entry name" value="GLYCINE CLEAVAGE SYSTEM TRANSCRIPTIONAL ACTIVATOR"/>
    <property type="match status" value="1"/>
</dbReference>
<dbReference type="InterPro" id="IPR036388">
    <property type="entry name" value="WH-like_DNA-bd_sf"/>
</dbReference>
<dbReference type="EMBL" id="CP047166">
    <property type="protein sequence ID" value="QRF66033.1"/>
    <property type="molecule type" value="Genomic_DNA"/>
</dbReference>
<comment type="similarity">
    <text evidence="1">Belongs to the LysR transcriptional regulatory family.</text>
</comment>
<dbReference type="SUPFAM" id="SSF46785">
    <property type="entry name" value="Winged helix' DNA-binding domain"/>
    <property type="match status" value="1"/>
</dbReference>
<evidence type="ECO:0000256" key="3">
    <source>
        <dbReference type="ARBA" id="ARBA00023125"/>
    </source>
</evidence>
<keyword evidence="8" id="KW-1185">Reference proteome</keyword>
<dbReference type="RefSeq" id="WP_023851456.1">
    <property type="nucleotide sequence ID" value="NZ_CP047166.1"/>
</dbReference>
<dbReference type="Gene3D" id="3.40.190.10">
    <property type="entry name" value="Periplasmic binding protein-like II"/>
    <property type="match status" value="2"/>
</dbReference>
<reference evidence="7 8" key="1">
    <citation type="submission" date="2019-12" db="EMBL/GenBank/DDBJ databases">
        <title>Complete Genome Sequence of a Quorum-Sensing Bacterium,Rhodobacteraceae bacterium C31, Isolated from a marine microalgae symbiotic bacteria.</title>
        <authorList>
            <person name="Zhang Y."/>
        </authorList>
    </citation>
    <scope>NUCLEOTIDE SEQUENCE [LARGE SCALE GENOMIC DNA]</scope>
    <source>
        <strain evidence="7 8">C31</strain>
    </source>
</reference>
<feature type="compositionally biased region" description="Polar residues" evidence="5">
    <location>
        <begin position="298"/>
        <end position="308"/>
    </location>
</feature>
<organism evidence="7 8">
    <name type="scientific">Ponticoccus alexandrii</name>
    <dbReference type="NCBI Taxonomy" id="1943633"/>
    <lineage>
        <taxon>Bacteria</taxon>
        <taxon>Pseudomonadati</taxon>
        <taxon>Pseudomonadota</taxon>
        <taxon>Alphaproteobacteria</taxon>
        <taxon>Rhodobacterales</taxon>
        <taxon>Roseobacteraceae</taxon>
        <taxon>Ponticoccus</taxon>
    </lineage>
</organism>
<dbReference type="CDD" id="cd08432">
    <property type="entry name" value="PBP2_GcdR_TrpI_HvrB_AmpR_like"/>
    <property type="match status" value="1"/>
</dbReference>
<evidence type="ECO:0000256" key="2">
    <source>
        <dbReference type="ARBA" id="ARBA00023015"/>
    </source>
</evidence>
<accession>A0ABX7F682</accession>
<keyword evidence="3" id="KW-0238">DNA-binding</keyword>
<gene>
    <name evidence="7" type="ORF">GQA70_06715</name>
</gene>
<dbReference type="InterPro" id="IPR000847">
    <property type="entry name" value="LysR_HTH_N"/>
</dbReference>
<protein>
    <submittedName>
        <fullName evidence="7">LysR family transcriptional regulator</fullName>
    </submittedName>
</protein>
<dbReference type="Pfam" id="PF03466">
    <property type="entry name" value="LysR_substrate"/>
    <property type="match status" value="1"/>
</dbReference>
<dbReference type="Gene3D" id="1.10.10.10">
    <property type="entry name" value="Winged helix-like DNA-binding domain superfamily/Winged helix DNA-binding domain"/>
    <property type="match status" value="1"/>
</dbReference>
<proteinExistence type="inferred from homology"/>
<feature type="region of interest" description="Disordered" evidence="5">
    <location>
        <begin position="289"/>
        <end position="308"/>
    </location>
</feature>
<evidence type="ECO:0000313" key="8">
    <source>
        <dbReference type="Proteomes" id="UP000596387"/>
    </source>
</evidence>
<dbReference type="PANTHER" id="PTHR30537">
    <property type="entry name" value="HTH-TYPE TRANSCRIPTIONAL REGULATOR"/>
    <property type="match status" value="1"/>
</dbReference>
<evidence type="ECO:0000256" key="1">
    <source>
        <dbReference type="ARBA" id="ARBA00009437"/>
    </source>
</evidence>
<dbReference type="InterPro" id="IPR005119">
    <property type="entry name" value="LysR_subst-bd"/>
</dbReference>
<evidence type="ECO:0000256" key="5">
    <source>
        <dbReference type="SAM" id="MobiDB-lite"/>
    </source>
</evidence>
<dbReference type="Pfam" id="PF00126">
    <property type="entry name" value="HTH_1"/>
    <property type="match status" value="1"/>
</dbReference>